<keyword evidence="2" id="KW-0328">Glycosyltransferase</keyword>
<dbReference type="EMBL" id="MN740522">
    <property type="protein sequence ID" value="QHU30986.1"/>
    <property type="molecule type" value="Genomic_DNA"/>
</dbReference>
<keyword evidence="3" id="KW-0808">Transferase</keyword>
<name>A0A6C0LJ63_9ZZZZ</name>
<evidence type="ECO:0000256" key="6">
    <source>
        <dbReference type="SAM" id="Phobius"/>
    </source>
</evidence>
<keyword evidence="5" id="KW-0325">Glycoprotein</keyword>
<evidence type="ECO:0000256" key="4">
    <source>
        <dbReference type="ARBA" id="ARBA00023136"/>
    </source>
</evidence>
<dbReference type="Pfam" id="PF02485">
    <property type="entry name" value="Branch"/>
    <property type="match status" value="1"/>
</dbReference>
<sequence>MKIALCFIINYEHILNKENVWRKWIEANEDIINVYFFYETKEKIRSDWILKHTISPAFIYNTSYFNVVPAYMGLMRYAYITDNTNQWFCFLTDSCCPIISPKKFRYLFFKYYNKSIFSWKYAWWNVVVHTRANLRLLPDKLKLANDPYFILKREDVCKCLQFLKYNIQLSNTIIKGGLANESFFAIALKYYDTLDNSICKPSHMVDWSRMTSATSPHIFYEDTAENRLFIENNKTSKFNMFIRKISPEFPDDVLNDYIYKYSKNEDDKLVIYYPLIYLYRKYKYLLWLFLFWGCFIYPMSDFYYNVIYNICVFLKTDH</sequence>
<evidence type="ECO:0008006" key="8">
    <source>
        <dbReference type="Google" id="ProtNLM"/>
    </source>
</evidence>
<evidence type="ECO:0000256" key="3">
    <source>
        <dbReference type="ARBA" id="ARBA00022679"/>
    </source>
</evidence>
<dbReference type="GO" id="GO:0016757">
    <property type="term" value="F:glycosyltransferase activity"/>
    <property type="evidence" value="ECO:0007669"/>
    <property type="project" value="UniProtKB-KW"/>
</dbReference>
<organism evidence="7">
    <name type="scientific">viral metagenome</name>
    <dbReference type="NCBI Taxonomy" id="1070528"/>
    <lineage>
        <taxon>unclassified sequences</taxon>
        <taxon>metagenomes</taxon>
        <taxon>organismal metagenomes</taxon>
    </lineage>
</organism>
<protein>
    <recommendedName>
        <fullName evidence="8">Glycosyltransferase</fullName>
    </recommendedName>
</protein>
<dbReference type="InterPro" id="IPR003406">
    <property type="entry name" value="Glyco_trans_14"/>
</dbReference>
<reference evidence="7" key="1">
    <citation type="journal article" date="2020" name="Nature">
        <title>Giant virus diversity and host interactions through global metagenomics.</title>
        <authorList>
            <person name="Schulz F."/>
            <person name="Roux S."/>
            <person name="Paez-Espino D."/>
            <person name="Jungbluth S."/>
            <person name="Walsh D.A."/>
            <person name="Denef V.J."/>
            <person name="McMahon K.D."/>
            <person name="Konstantinidis K.T."/>
            <person name="Eloe-Fadrosh E.A."/>
            <person name="Kyrpides N.C."/>
            <person name="Woyke T."/>
        </authorList>
    </citation>
    <scope>NUCLEOTIDE SEQUENCE</scope>
    <source>
        <strain evidence="7">GVMAG-M-3300027892-73</strain>
    </source>
</reference>
<comment type="subcellular location">
    <subcellularLocation>
        <location evidence="1">Membrane</location>
        <topology evidence="1">Single-pass type II membrane protein</topology>
    </subcellularLocation>
</comment>
<proteinExistence type="predicted"/>
<dbReference type="AlphaFoldDB" id="A0A6C0LJ63"/>
<dbReference type="GO" id="GO:0016020">
    <property type="term" value="C:membrane"/>
    <property type="evidence" value="ECO:0007669"/>
    <property type="project" value="UniProtKB-SubCell"/>
</dbReference>
<evidence type="ECO:0000256" key="5">
    <source>
        <dbReference type="ARBA" id="ARBA00023180"/>
    </source>
</evidence>
<accession>A0A6C0LJ63</accession>
<keyword evidence="4 6" id="KW-0472">Membrane</keyword>
<keyword evidence="6" id="KW-0812">Transmembrane</keyword>
<feature type="transmembrane region" description="Helical" evidence="6">
    <location>
        <begin position="284"/>
        <end position="304"/>
    </location>
</feature>
<keyword evidence="6" id="KW-1133">Transmembrane helix</keyword>
<evidence type="ECO:0000313" key="7">
    <source>
        <dbReference type="EMBL" id="QHU30986.1"/>
    </source>
</evidence>
<evidence type="ECO:0000256" key="2">
    <source>
        <dbReference type="ARBA" id="ARBA00022676"/>
    </source>
</evidence>
<evidence type="ECO:0000256" key="1">
    <source>
        <dbReference type="ARBA" id="ARBA00004606"/>
    </source>
</evidence>